<evidence type="ECO:0000256" key="1">
    <source>
        <dbReference type="SAM" id="MobiDB-lite"/>
    </source>
</evidence>
<evidence type="ECO:0000313" key="3">
    <source>
        <dbReference type="EMBL" id="ETO72927.1"/>
    </source>
</evidence>
<dbReference type="AlphaFoldDB" id="A0A081A216"/>
<evidence type="ECO:0000313" key="4">
    <source>
        <dbReference type="Proteomes" id="UP000028582"/>
    </source>
</evidence>
<comment type="caution">
    <text evidence="3">The sequence shown here is derived from an EMBL/GenBank/DDBJ whole genome shotgun (WGS) entry which is preliminary data.</text>
</comment>
<proteinExistence type="predicted"/>
<feature type="signal peptide" evidence="2">
    <location>
        <begin position="1"/>
        <end position="19"/>
    </location>
</feature>
<evidence type="ECO:0000256" key="2">
    <source>
        <dbReference type="SAM" id="SignalP"/>
    </source>
</evidence>
<sequence>MSMKRGLAVFIVSSEFVSAQLNVAVYLDATYAIEQAQGLICGGVGDRPTGTACPLKGAVAIADCNSTFPSYNGTDCVAPVNAECVVDADSKWNCVFPDNRSNGNDADDDLVSILAIFSESSEESPWGDLPWRAPPPLDSSFNVGDRFTRSSELQLE</sequence>
<accession>A0A081A216</accession>
<gene>
    <name evidence="3" type="ORF">F444_11080</name>
</gene>
<organism evidence="3 4">
    <name type="scientific">Phytophthora nicotianae P1976</name>
    <dbReference type="NCBI Taxonomy" id="1317066"/>
    <lineage>
        <taxon>Eukaryota</taxon>
        <taxon>Sar</taxon>
        <taxon>Stramenopiles</taxon>
        <taxon>Oomycota</taxon>
        <taxon>Peronosporomycetes</taxon>
        <taxon>Peronosporales</taxon>
        <taxon>Peronosporaceae</taxon>
        <taxon>Phytophthora</taxon>
    </lineage>
</organism>
<feature type="region of interest" description="Disordered" evidence="1">
    <location>
        <begin position="120"/>
        <end position="156"/>
    </location>
</feature>
<name>A0A081A216_PHYNI</name>
<dbReference type="Proteomes" id="UP000028582">
    <property type="component" value="Unassembled WGS sequence"/>
</dbReference>
<protein>
    <recommendedName>
        <fullName evidence="5">CBM1 domain-containing protein</fullName>
    </recommendedName>
</protein>
<keyword evidence="2" id="KW-0732">Signal</keyword>
<feature type="chain" id="PRO_5001753612" description="CBM1 domain-containing protein" evidence="2">
    <location>
        <begin position="20"/>
        <end position="156"/>
    </location>
</feature>
<reference evidence="3 4" key="1">
    <citation type="submission" date="2013-11" db="EMBL/GenBank/DDBJ databases">
        <title>The Genome Sequence of Phytophthora parasitica P1976.</title>
        <authorList>
            <consortium name="The Broad Institute Genomics Platform"/>
            <person name="Russ C."/>
            <person name="Tyler B."/>
            <person name="Panabieres F."/>
            <person name="Shan W."/>
            <person name="Tripathy S."/>
            <person name="Grunwald N."/>
            <person name="Machado M."/>
            <person name="Johnson C.S."/>
            <person name="Walker B."/>
            <person name="Young S."/>
            <person name="Zeng Q."/>
            <person name="Gargeya S."/>
            <person name="Fitzgerald M."/>
            <person name="Haas B."/>
            <person name="Abouelleil A."/>
            <person name="Allen A.W."/>
            <person name="Alvarado L."/>
            <person name="Arachchi H.M."/>
            <person name="Berlin A.M."/>
            <person name="Chapman S.B."/>
            <person name="Gainer-Dewar J."/>
            <person name="Goldberg J."/>
            <person name="Griggs A."/>
            <person name="Gujja S."/>
            <person name="Hansen M."/>
            <person name="Howarth C."/>
            <person name="Imamovic A."/>
            <person name="Ireland A."/>
            <person name="Larimer J."/>
            <person name="McCowan C."/>
            <person name="Murphy C."/>
            <person name="Pearson M."/>
            <person name="Poon T.W."/>
            <person name="Priest M."/>
            <person name="Roberts A."/>
            <person name="Saif S."/>
            <person name="Shea T."/>
            <person name="Sisk P."/>
            <person name="Sykes S."/>
            <person name="Wortman J."/>
            <person name="Nusbaum C."/>
            <person name="Birren B."/>
        </authorList>
    </citation>
    <scope>NUCLEOTIDE SEQUENCE [LARGE SCALE GENOMIC DNA]</scope>
    <source>
        <strain evidence="3 4">P1976</strain>
    </source>
</reference>
<dbReference type="EMBL" id="ANJA01002011">
    <property type="protein sequence ID" value="ETO72927.1"/>
    <property type="molecule type" value="Genomic_DNA"/>
</dbReference>
<dbReference type="OrthoDB" id="102553at2759"/>
<evidence type="ECO:0008006" key="5">
    <source>
        <dbReference type="Google" id="ProtNLM"/>
    </source>
</evidence>